<evidence type="ECO:0000259" key="31">
    <source>
        <dbReference type="PROSITE" id="PS51462"/>
    </source>
</evidence>
<gene>
    <name evidence="32" type="primary">NUDT19</name>
    <name evidence="33 35" type="synonym">Nudt19</name>
</gene>
<feature type="domain" description="Nudix hydrolase" evidence="31">
    <location>
        <begin position="24"/>
        <end position="262"/>
    </location>
</feature>
<comment type="catalytic activity">
    <reaction evidence="13">
        <text>octanoyl-CoA + H2O = S-octanoyl-4'-phosphopantetheine + adenosine 3',5'-bisphosphate + 2 H(+)</text>
        <dbReference type="Rhea" id="RHEA:50016"/>
        <dbReference type="ChEBI" id="CHEBI:15377"/>
        <dbReference type="ChEBI" id="CHEBI:15378"/>
        <dbReference type="ChEBI" id="CHEBI:57386"/>
        <dbReference type="ChEBI" id="CHEBI:58343"/>
        <dbReference type="ChEBI" id="CHEBI:132013"/>
    </reaction>
    <physiologicalReaction direction="left-to-right" evidence="13">
        <dbReference type="Rhea" id="RHEA:50017"/>
    </physiologicalReaction>
</comment>
<evidence type="ECO:0000256" key="12">
    <source>
        <dbReference type="ARBA" id="ARBA00045809"/>
    </source>
</evidence>
<evidence type="ECO:0000256" key="27">
    <source>
        <dbReference type="ARBA" id="ARBA00048882"/>
    </source>
</evidence>
<comment type="catalytic activity">
    <reaction evidence="18">
        <text>4,8-dimethylnonanoyl-CoA + H2O = S-(4,8-dimethylnonanoyl)-4'-phosphopantetheine + adenosine 3',5'-bisphosphate + 2 H(+)</text>
        <dbReference type="Rhea" id="RHEA:67524"/>
        <dbReference type="ChEBI" id="CHEBI:15377"/>
        <dbReference type="ChEBI" id="CHEBI:15378"/>
        <dbReference type="ChEBI" id="CHEBI:58343"/>
        <dbReference type="ChEBI" id="CHEBI:77061"/>
        <dbReference type="ChEBI" id="CHEBI:172385"/>
    </reaction>
    <physiologicalReaction direction="left-to-right" evidence="18">
        <dbReference type="Rhea" id="RHEA:67525"/>
    </physiologicalReaction>
</comment>
<evidence type="ECO:0000256" key="19">
    <source>
        <dbReference type="ARBA" id="ARBA00047666"/>
    </source>
</evidence>
<evidence type="ECO:0000256" key="18">
    <source>
        <dbReference type="ARBA" id="ARBA00047584"/>
    </source>
</evidence>
<comment type="catalytic activity">
    <reaction evidence="26">
        <text>hexadecanoyl-CoA + H2O = S-hexadecanoyl-4'-phosphopantetheine + adenosine 3',5'-bisphosphate + 2 H(+)</text>
        <dbReference type="Rhea" id="RHEA:50032"/>
        <dbReference type="ChEBI" id="CHEBI:15377"/>
        <dbReference type="ChEBI" id="CHEBI:15378"/>
        <dbReference type="ChEBI" id="CHEBI:57379"/>
        <dbReference type="ChEBI" id="CHEBI:58343"/>
        <dbReference type="ChEBI" id="CHEBI:132018"/>
    </reaction>
    <physiologicalReaction direction="left-to-right" evidence="26">
        <dbReference type="Rhea" id="RHEA:50033"/>
    </physiologicalReaction>
</comment>
<evidence type="ECO:0000256" key="11">
    <source>
        <dbReference type="ARBA" id="ARBA00044967"/>
    </source>
</evidence>
<comment type="catalytic activity">
    <reaction evidence="25">
        <text>a 5'-end CoA-ribonucleoside in mRNA + H2O = a 5'-end phospho-adenosine-phospho-ribonucleoside in mRNA + (R)-4'-phosphopantetheine + 2 H(+)</text>
        <dbReference type="Rhea" id="RHEA:67592"/>
        <dbReference type="Rhea" id="RHEA-COMP:15719"/>
        <dbReference type="Rhea" id="RHEA-COMP:17276"/>
        <dbReference type="ChEBI" id="CHEBI:15377"/>
        <dbReference type="ChEBI" id="CHEBI:15378"/>
        <dbReference type="ChEBI" id="CHEBI:61723"/>
        <dbReference type="ChEBI" id="CHEBI:144051"/>
        <dbReference type="ChEBI" id="CHEBI:172371"/>
    </reaction>
    <physiologicalReaction direction="left-to-right" evidence="25">
        <dbReference type="Rhea" id="RHEA:67593"/>
    </physiologicalReaction>
</comment>
<comment type="catalytic activity">
    <reaction evidence="23">
        <text>(9Z)-tetradecenoyl-CoA + H2O = S-(9Z-tetradecenoyl)-4'-phosphopantetheine + adenosine 3',5'-bisphosphate + 2 H(+)</text>
        <dbReference type="Rhea" id="RHEA:67544"/>
        <dbReference type="ChEBI" id="CHEBI:15377"/>
        <dbReference type="ChEBI" id="CHEBI:15378"/>
        <dbReference type="ChEBI" id="CHEBI:58343"/>
        <dbReference type="ChEBI" id="CHEBI:65060"/>
        <dbReference type="ChEBI" id="CHEBI:172389"/>
    </reaction>
    <physiologicalReaction direction="left-to-right" evidence="23">
        <dbReference type="Rhea" id="RHEA:67545"/>
    </physiologicalReaction>
</comment>
<comment type="catalytic activity">
    <reaction evidence="20">
        <text>(9Z,12Z)-octadecadienoyl-CoA + H2O = S-(9Z,12Z-octadecadienoyl)-4'-phosphopantetheine + adenosine 3',5'-bisphosphate + 2 H(+)</text>
        <dbReference type="Rhea" id="RHEA:67536"/>
        <dbReference type="ChEBI" id="CHEBI:15377"/>
        <dbReference type="ChEBI" id="CHEBI:15378"/>
        <dbReference type="ChEBI" id="CHEBI:57383"/>
        <dbReference type="ChEBI" id="CHEBI:58343"/>
        <dbReference type="ChEBI" id="CHEBI:172387"/>
    </reaction>
    <physiologicalReaction direction="left-to-right" evidence="20">
        <dbReference type="Rhea" id="RHEA:67537"/>
    </physiologicalReaction>
</comment>
<evidence type="ECO:0000256" key="13">
    <source>
        <dbReference type="ARBA" id="ARBA00047289"/>
    </source>
</evidence>
<evidence type="ECO:0000256" key="22">
    <source>
        <dbReference type="ARBA" id="ARBA00048360"/>
    </source>
</evidence>
<evidence type="ECO:0000256" key="1">
    <source>
        <dbReference type="ARBA" id="ARBA00001936"/>
    </source>
</evidence>
<dbReference type="Gene3D" id="3.90.79.10">
    <property type="entry name" value="Nucleoside Triphosphate Pyrophosphohydrolase"/>
    <property type="match status" value="1"/>
</dbReference>
<evidence type="ECO:0000256" key="9">
    <source>
        <dbReference type="ARBA" id="ARBA00031193"/>
    </source>
</evidence>
<dbReference type="InterPro" id="IPR039121">
    <property type="entry name" value="NUDT19"/>
</dbReference>
<evidence type="ECO:0000256" key="2">
    <source>
        <dbReference type="ARBA" id="ARBA00001946"/>
    </source>
</evidence>
<comment type="catalytic activity">
    <reaction evidence="19">
        <text>propanoyl-CoA + H2O = propanoyl-4'-phosphopantetheine + adenosine 3',5'-bisphosphate + 2 H(+)</text>
        <dbReference type="Rhea" id="RHEA:67464"/>
        <dbReference type="ChEBI" id="CHEBI:15377"/>
        <dbReference type="ChEBI" id="CHEBI:15378"/>
        <dbReference type="ChEBI" id="CHEBI:57392"/>
        <dbReference type="ChEBI" id="CHEBI:58343"/>
        <dbReference type="ChEBI" id="CHEBI:172362"/>
    </reaction>
    <physiologicalReaction direction="left-to-right" evidence="19">
        <dbReference type="Rhea" id="RHEA:67465"/>
    </physiologicalReaction>
</comment>
<dbReference type="SUPFAM" id="SSF55811">
    <property type="entry name" value="Nudix"/>
    <property type="match status" value="1"/>
</dbReference>
<evidence type="ECO:0000256" key="15">
    <source>
        <dbReference type="ARBA" id="ARBA00047403"/>
    </source>
</evidence>
<comment type="catalytic activity">
    <reaction evidence="16">
        <text>hexanoyl-CoA + H2O = hexanoyl-4'-phosphopantetheine + adenosine 3',5'-bisphosphate + 2 H(+)</text>
        <dbReference type="Rhea" id="RHEA:49980"/>
        <dbReference type="ChEBI" id="CHEBI:15377"/>
        <dbReference type="ChEBI" id="CHEBI:15378"/>
        <dbReference type="ChEBI" id="CHEBI:58343"/>
        <dbReference type="ChEBI" id="CHEBI:62620"/>
        <dbReference type="ChEBI" id="CHEBI:132012"/>
    </reaction>
    <physiologicalReaction direction="left-to-right" evidence="16">
        <dbReference type="Rhea" id="RHEA:49981"/>
    </physiologicalReaction>
</comment>
<dbReference type="Proteomes" id="UP001732720">
    <property type="component" value="Chromosome 16"/>
</dbReference>
<comment type="catalytic activity">
    <reaction evidence="29">
        <text>butanoyl-CoA + H2O = S-butanoyl-4'-phosphopantetheine + adenosine 3',5'-bisphosphate + 2 H(+)</text>
        <dbReference type="Rhea" id="RHEA:49976"/>
        <dbReference type="ChEBI" id="CHEBI:15377"/>
        <dbReference type="ChEBI" id="CHEBI:15378"/>
        <dbReference type="ChEBI" id="CHEBI:57371"/>
        <dbReference type="ChEBI" id="CHEBI:58343"/>
        <dbReference type="ChEBI" id="CHEBI:132011"/>
    </reaction>
    <physiologicalReaction direction="left-to-right" evidence="29">
        <dbReference type="Rhea" id="RHEA:49977"/>
    </physiologicalReaction>
</comment>
<evidence type="ECO:0000256" key="21">
    <source>
        <dbReference type="ARBA" id="ARBA00047757"/>
    </source>
</evidence>
<evidence type="ECO:0000256" key="28">
    <source>
        <dbReference type="ARBA" id="ARBA00048961"/>
    </source>
</evidence>
<reference evidence="35" key="3">
    <citation type="submission" date="2025-04" db="UniProtKB">
        <authorList>
            <consortium name="RefSeq"/>
        </authorList>
    </citation>
    <scope>IDENTIFICATION</scope>
    <source>
        <tissue evidence="35">Leukocyte</tissue>
    </source>
</reference>
<comment type="function">
    <text evidence="12">Fatty acyl-coenzyme A (CoA) diphosphatase that hydrolyzes fatty acyl-CoA to yield acyl-4'-phosphopantetheine and adenosine 3',5'-bisphosphate. Mediates the hydrolysis of a wide range of CoA esters, including choloyl-CoA and branched-chain fatty-acyl-CoA esters and at low substrate concentrations medium and long-chain fatty-acyl-CoA esters are the primary substrates. Highest activity seen with medium-chain acyl-CoA esters and higher rates of activity seen with the unsaturated acyl-CoA esters compared with the saturated esters. Exhibits decapping activity towards dpCoA-capped RNAs in vitro.</text>
</comment>
<keyword evidence="7" id="KW-0464">Manganese</keyword>
<keyword evidence="34" id="KW-1185">Reference proteome</keyword>
<comment type="cofactor">
    <cofactor evidence="1">
        <name>Mn(2+)</name>
        <dbReference type="ChEBI" id="CHEBI:29035"/>
    </cofactor>
</comment>
<comment type="catalytic activity">
    <reaction evidence="15">
        <text>tetradecanoyl-CoA + H2O = tetradecanoyl-4'-phosphopantetheine + adenosine 3',5'-bisphosphate + 2 H(+)</text>
        <dbReference type="Rhea" id="RHEA:50028"/>
        <dbReference type="ChEBI" id="CHEBI:15377"/>
        <dbReference type="ChEBI" id="CHEBI:15378"/>
        <dbReference type="ChEBI" id="CHEBI:57385"/>
        <dbReference type="ChEBI" id="CHEBI:58343"/>
        <dbReference type="ChEBI" id="CHEBI:132017"/>
    </reaction>
    <physiologicalReaction direction="left-to-right" evidence="15">
        <dbReference type="Rhea" id="RHEA:50029"/>
    </physiologicalReaction>
</comment>
<comment type="catalytic activity">
    <reaction evidence="22">
        <text>(9Z,12Z,15Z)-octadecatrienoyl-CoA + H2O = S-(9Z,12Z,15Z-octadecatrienoyl)-4'-phosphopantetheine + adenosine 3',5'-bisphosphate + 2 H(+)</text>
        <dbReference type="Rhea" id="RHEA:67532"/>
        <dbReference type="ChEBI" id="CHEBI:15377"/>
        <dbReference type="ChEBI" id="CHEBI:15378"/>
        <dbReference type="ChEBI" id="CHEBI:58343"/>
        <dbReference type="ChEBI" id="CHEBI:74034"/>
        <dbReference type="ChEBI" id="CHEBI:172386"/>
    </reaction>
    <physiologicalReaction direction="left-to-right" evidence="22">
        <dbReference type="Rhea" id="RHEA:67533"/>
    </physiologicalReaction>
</comment>
<evidence type="ECO:0000256" key="20">
    <source>
        <dbReference type="ARBA" id="ARBA00047708"/>
    </source>
</evidence>
<dbReference type="OrthoDB" id="1695362at2759"/>
<keyword evidence="4" id="KW-0479">Metal-binding</keyword>
<dbReference type="EMBL" id="GFFV01003176">
    <property type="protein sequence ID" value="JAV36769.1"/>
    <property type="molecule type" value="Transcribed_RNA"/>
</dbReference>
<dbReference type="InterPro" id="IPR015797">
    <property type="entry name" value="NUDIX_hydrolase-like_dom_sf"/>
</dbReference>
<comment type="catalytic activity">
    <reaction evidence="30">
        <text>(9Z)-hexadecenoyl-CoA + H2O = S-(9Z-hexadecenoyl)-4'-phosphopantetheine + adenosine 3',5'-bisphosphate + 2 H(+)</text>
        <dbReference type="Rhea" id="RHEA:67540"/>
        <dbReference type="ChEBI" id="CHEBI:15377"/>
        <dbReference type="ChEBI" id="CHEBI:15378"/>
        <dbReference type="ChEBI" id="CHEBI:58343"/>
        <dbReference type="ChEBI" id="CHEBI:61540"/>
        <dbReference type="ChEBI" id="CHEBI:172388"/>
    </reaction>
    <physiologicalReaction direction="left-to-right" evidence="30">
        <dbReference type="Rhea" id="RHEA:67541"/>
    </physiologicalReaction>
</comment>
<comment type="catalytic activity">
    <reaction evidence="14">
        <text>malonyl-CoA + H2O = malonyl-4'-phosphopantetheine + adenosine 3',5'-bisphosphate + 2 H(+)</text>
        <dbReference type="Rhea" id="RHEA:67468"/>
        <dbReference type="ChEBI" id="CHEBI:15377"/>
        <dbReference type="ChEBI" id="CHEBI:15378"/>
        <dbReference type="ChEBI" id="CHEBI:57384"/>
        <dbReference type="ChEBI" id="CHEBI:58343"/>
        <dbReference type="ChEBI" id="CHEBI:172363"/>
    </reaction>
    <physiologicalReaction direction="left-to-right" evidence="14">
        <dbReference type="Rhea" id="RHEA:67469"/>
    </physiologicalReaction>
</comment>
<dbReference type="KEGG" id="ccan:109698096"/>
<evidence type="ECO:0000256" key="5">
    <source>
        <dbReference type="ARBA" id="ARBA00022801"/>
    </source>
</evidence>
<keyword evidence="6" id="KW-0460">Magnesium</keyword>
<name>A0A250XZR5_CASCN</name>
<evidence type="ECO:0000313" key="35">
    <source>
        <dbReference type="RefSeq" id="XP_020037657.1"/>
    </source>
</evidence>
<dbReference type="GO" id="GO:0046872">
    <property type="term" value="F:metal ion binding"/>
    <property type="evidence" value="ECO:0007669"/>
    <property type="project" value="UniProtKB-KW"/>
</dbReference>
<evidence type="ECO:0000256" key="17">
    <source>
        <dbReference type="ARBA" id="ARBA00047511"/>
    </source>
</evidence>
<comment type="similarity">
    <text evidence="3">Belongs to the Nudix hydrolase family.</text>
</comment>
<evidence type="ECO:0000256" key="3">
    <source>
        <dbReference type="ARBA" id="ARBA00005582"/>
    </source>
</evidence>
<dbReference type="RefSeq" id="XP_020037657.1">
    <property type="nucleotide sequence ID" value="XM_020182068.1"/>
</dbReference>
<evidence type="ECO:0000256" key="6">
    <source>
        <dbReference type="ARBA" id="ARBA00022842"/>
    </source>
</evidence>
<protein>
    <recommendedName>
        <fullName evidence="8">Acyl-coenzyme A diphosphatase NUDT19</fullName>
        <ecNumber evidence="11">3.6.1.77</ecNumber>
    </recommendedName>
    <alternativeName>
        <fullName evidence="9">Nucleoside diphosphate-linked moiety X motif 19</fullName>
    </alternativeName>
</protein>
<proteinExistence type="inferred from homology"/>
<accession>A0A250XZR5</accession>
<evidence type="ECO:0000256" key="23">
    <source>
        <dbReference type="ARBA" id="ARBA00048413"/>
    </source>
</evidence>
<evidence type="ECO:0000256" key="25">
    <source>
        <dbReference type="ARBA" id="ARBA00048667"/>
    </source>
</evidence>
<reference evidence="33" key="2">
    <citation type="submission" date="2023-09" db="UniProtKB">
        <authorList>
            <consortium name="Ensembl"/>
        </authorList>
    </citation>
    <scope>IDENTIFICATION</scope>
</reference>
<comment type="catalytic activity">
    <reaction evidence="21">
        <text>dodecanoyl-CoA + H2O = S-dodecanoyl-4'-phosphopantetheine + adenosine 3',5'-bisphosphate + 2 H(+)</text>
        <dbReference type="Rhea" id="RHEA:50024"/>
        <dbReference type="ChEBI" id="CHEBI:15377"/>
        <dbReference type="ChEBI" id="CHEBI:15378"/>
        <dbReference type="ChEBI" id="CHEBI:57375"/>
        <dbReference type="ChEBI" id="CHEBI:58343"/>
        <dbReference type="ChEBI" id="CHEBI:132015"/>
    </reaction>
    <physiologicalReaction direction="left-to-right" evidence="21">
        <dbReference type="Rhea" id="RHEA:50025"/>
    </physiologicalReaction>
</comment>
<dbReference type="CTD" id="390916"/>
<evidence type="ECO:0000256" key="24">
    <source>
        <dbReference type="ARBA" id="ARBA00048624"/>
    </source>
</evidence>
<comment type="catalytic activity">
    <reaction evidence="10">
        <text>CoA + H2O = (R)-4'-phosphopantetheine + adenosine 3',5'-bisphosphate + 2 H(+)</text>
        <dbReference type="Rhea" id="RHEA:64988"/>
        <dbReference type="ChEBI" id="CHEBI:15377"/>
        <dbReference type="ChEBI" id="CHEBI:15378"/>
        <dbReference type="ChEBI" id="CHEBI:57287"/>
        <dbReference type="ChEBI" id="CHEBI:58343"/>
        <dbReference type="ChEBI" id="CHEBI:61723"/>
        <dbReference type="EC" id="3.6.1.77"/>
    </reaction>
    <physiologicalReaction direction="left-to-right" evidence="10">
        <dbReference type="Rhea" id="RHEA:64989"/>
    </physiologicalReaction>
</comment>
<dbReference type="AlphaFoldDB" id="A0A250XZR5"/>
<comment type="catalytic activity">
    <reaction evidence="27">
        <text>an acyl-CoA + H2O = an acyl-4'-phosphopantetheine + adenosine 3',5'-bisphosphate + 2 H(+)</text>
        <dbReference type="Rhea" id="RHEA:50044"/>
        <dbReference type="ChEBI" id="CHEBI:15377"/>
        <dbReference type="ChEBI" id="CHEBI:15378"/>
        <dbReference type="ChEBI" id="CHEBI:58342"/>
        <dbReference type="ChEBI" id="CHEBI:58343"/>
        <dbReference type="ChEBI" id="CHEBI:132023"/>
    </reaction>
    <physiologicalReaction direction="left-to-right" evidence="27">
        <dbReference type="Rhea" id="RHEA:50045"/>
    </physiologicalReaction>
</comment>
<dbReference type="PANTHER" id="PTHR12318:SF0">
    <property type="entry name" value="ACYL-COENZYME A DIPHOSPHATASE NUDT19"/>
    <property type="match status" value="1"/>
</dbReference>
<keyword evidence="5" id="KW-0378">Hydrolase</keyword>
<comment type="catalytic activity">
    <reaction evidence="24">
        <text>succinyl-CoA + H2O = succinyl-4'-phosphopantetheine + adenosine 3',5'-bisphosphate + 2 H(+)</text>
        <dbReference type="Rhea" id="RHEA:67472"/>
        <dbReference type="ChEBI" id="CHEBI:15377"/>
        <dbReference type="ChEBI" id="CHEBI:15378"/>
        <dbReference type="ChEBI" id="CHEBI:57292"/>
        <dbReference type="ChEBI" id="CHEBI:58343"/>
        <dbReference type="ChEBI" id="CHEBI:172364"/>
    </reaction>
    <physiologicalReaction direction="left-to-right" evidence="24">
        <dbReference type="Rhea" id="RHEA:67473"/>
    </physiologicalReaction>
</comment>
<dbReference type="PROSITE" id="PS51462">
    <property type="entry name" value="NUDIX"/>
    <property type="match status" value="1"/>
</dbReference>
<organism evidence="32">
    <name type="scientific">Castor canadensis</name>
    <name type="common">American beaver</name>
    <dbReference type="NCBI Taxonomy" id="51338"/>
    <lineage>
        <taxon>Eukaryota</taxon>
        <taxon>Metazoa</taxon>
        <taxon>Chordata</taxon>
        <taxon>Craniata</taxon>
        <taxon>Vertebrata</taxon>
        <taxon>Euteleostomi</taxon>
        <taxon>Mammalia</taxon>
        <taxon>Eutheria</taxon>
        <taxon>Euarchontoglires</taxon>
        <taxon>Glires</taxon>
        <taxon>Rodentia</taxon>
        <taxon>Castorimorpha</taxon>
        <taxon>Castoridae</taxon>
        <taxon>Castor</taxon>
    </lineage>
</organism>
<dbReference type="GO" id="GO:0005739">
    <property type="term" value="C:mitochondrion"/>
    <property type="evidence" value="ECO:0007669"/>
    <property type="project" value="TreeGrafter"/>
</dbReference>
<evidence type="ECO:0000256" key="30">
    <source>
        <dbReference type="ARBA" id="ARBA00049403"/>
    </source>
</evidence>
<evidence type="ECO:0000313" key="34">
    <source>
        <dbReference type="Proteomes" id="UP001732720"/>
    </source>
</evidence>
<evidence type="ECO:0000256" key="29">
    <source>
        <dbReference type="ARBA" id="ARBA00049284"/>
    </source>
</evidence>
<comment type="catalytic activity">
    <reaction evidence="17">
        <text>(6Z)-octenoyl-CoA + H2O = S-(6Z-octenoyl)-4'-phosphopantetheine + adenosine 3',5'-bisphosphate + 2 H(+)</text>
        <dbReference type="Rhea" id="RHEA:67528"/>
        <dbReference type="ChEBI" id="CHEBI:15377"/>
        <dbReference type="ChEBI" id="CHEBI:15378"/>
        <dbReference type="ChEBI" id="CHEBI:58343"/>
        <dbReference type="ChEBI" id="CHEBI:172383"/>
        <dbReference type="ChEBI" id="CHEBI:172384"/>
    </reaction>
    <physiologicalReaction direction="left-to-right" evidence="17">
        <dbReference type="Rhea" id="RHEA:67529"/>
    </physiologicalReaction>
</comment>
<comment type="catalytic activity">
    <reaction evidence="28">
        <text>choloyl-CoA + H2O = S-choloyl-4'-phosphopantetheine + adenosine 3',5'-bisphosphate + 2 H(+)</text>
        <dbReference type="Rhea" id="RHEA:50036"/>
        <dbReference type="ChEBI" id="CHEBI:15377"/>
        <dbReference type="ChEBI" id="CHEBI:15378"/>
        <dbReference type="ChEBI" id="CHEBI:57373"/>
        <dbReference type="ChEBI" id="CHEBI:58343"/>
        <dbReference type="ChEBI" id="CHEBI:132020"/>
    </reaction>
    <physiologicalReaction direction="left-to-right" evidence="28">
        <dbReference type="Rhea" id="RHEA:50037"/>
    </physiologicalReaction>
</comment>
<evidence type="ECO:0000256" key="26">
    <source>
        <dbReference type="ARBA" id="ARBA00048828"/>
    </source>
</evidence>
<dbReference type="InterPro" id="IPR000086">
    <property type="entry name" value="NUDIX_hydrolase_dom"/>
</dbReference>
<evidence type="ECO:0000256" key="8">
    <source>
        <dbReference type="ARBA" id="ARBA00026208"/>
    </source>
</evidence>
<dbReference type="Ensembl" id="ENSCCNT00000020184.1">
    <property type="protein sequence ID" value="ENSCCNP00000015451.1"/>
    <property type="gene ID" value="ENSCCNG00000015835.1"/>
</dbReference>
<evidence type="ECO:0000256" key="14">
    <source>
        <dbReference type="ARBA" id="ARBA00047369"/>
    </source>
</evidence>
<evidence type="ECO:0000256" key="7">
    <source>
        <dbReference type="ARBA" id="ARBA00023211"/>
    </source>
</evidence>
<dbReference type="GO" id="GO:0010945">
    <property type="term" value="F:coenzyme A diphosphatase activity"/>
    <property type="evidence" value="ECO:0007669"/>
    <property type="project" value="UniProtKB-EC"/>
</dbReference>
<evidence type="ECO:0000256" key="16">
    <source>
        <dbReference type="ARBA" id="ARBA00047466"/>
    </source>
</evidence>
<dbReference type="EC" id="3.6.1.77" evidence="11"/>
<reference evidence="32" key="1">
    <citation type="journal article" date="2017" name="G3 (Bethesda)">
        <title>De Novo Genome and Transcriptome Assembly of the Canadian Beaver (Castor canadensis).</title>
        <authorList>
            <person name="Lok S."/>
            <person name="Paton T.A."/>
            <person name="Wang Z."/>
            <person name="Kaur G."/>
            <person name="Walker S."/>
            <person name="Yuen R.K."/>
            <person name="Sung W.W."/>
            <person name="Whitney J."/>
            <person name="Buchanan J.A."/>
            <person name="Trost B."/>
            <person name="Singh N."/>
            <person name="Apresto B."/>
            <person name="Chen N."/>
            <person name="Coole M."/>
            <person name="Dawson T.J."/>
            <person name="Ho K.Y."/>
            <person name="Hu Z."/>
            <person name="Pullenayegum S."/>
            <person name="Samler K."/>
            <person name="Shipstone A."/>
            <person name="Tsoi F."/>
            <person name="Wang T."/>
            <person name="Pereira S.L."/>
            <person name="Rostami P."/>
            <person name="Ryan C.A."/>
            <person name="Tong A.H."/>
            <person name="Ng K."/>
            <person name="Sundaravadanam Y."/>
            <person name="Simpson J.T."/>
            <person name="Lim B.K."/>
            <person name="Engstrom M.D."/>
            <person name="Dutton C.J."/>
            <person name="Kerr K.C."/>
            <person name="Franke M."/>
            <person name="Rapley W."/>
            <person name="Wintle R.F."/>
            <person name="Scherer S.W."/>
        </authorList>
    </citation>
    <scope>NUCLEOTIDE SEQUENCE</scope>
    <source>
        <strain evidence="32">ROM106880</strain>
        <tissue evidence="32">Muscle</tissue>
    </source>
</reference>
<sequence>MGSHLPQGPSIWRQAASVVLAAGWTRAGTAAAPSSPPPPAKDFRLLMLKRAASQGFMPGAYVFPGGVVDAADRSDDWLRLFAPRQGPPHFGLKPAPRPRAAFPDVAPAPDAGALPDDVARRICAVREAFEEAGVLLLRPRSAPEPAGPTRQLTCAFQPPSGLAAWRARVRSDPREFLQLCAHLDCTPNIWALHDWSGWVTPFARSSPGRRFDTTFYLCCLCQPPPVDPDNAEVVDSQWLSPSEATESFISKKIWLPPPQFYEVRRLENFASLSTLHKFCLDHASEISERWLPITLVTADSMLQLLPGDELYVEDPYYIENHLCTEKKTEEIMKEGKRFHRLVIHNSHLYSVHVTIQSKYKHIYPKSYTVSKSHL</sequence>
<evidence type="ECO:0000313" key="32">
    <source>
        <dbReference type="EMBL" id="JAV36769.1"/>
    </source>
</evidence>
<evidence type="ECO:0000256" key="4">
    <source>
        <dbReference type="ARBA" id="ARBA00022723"/>
    </source>
</evidence>
<dbReference type="GeneID" id="109698096"/>
<dbReference type="PANTHER" id="PTHR12318">
    <property type="entry name" value="TESTOSTERONE-REGULATED PROTEIN RP2"/>
    <property type="match status" value="1"/>
</dbReference>
<comment type="cofactor">
    <cofactor evidence="2">
        <name>Mg(2+)</name>
        <dbReference type="ChEBI" id="CHEBI:18420"/>
    </cofactor>
</comment>
<evidence type="ECO:0000313" key="33">
    <source>
        <dbReference type="Ensembl" id="ENSCCNP00000015451.1"/>
    </source>
</evidence>
<dbReference type="CDD" id="cd18870">
    <property type="entry name" value="NUDIX_AcylCoAdiphos_Nudt19"/>
    <property type="match status" value="1"/>
</dbReference>
<evidence type="ECO:0000256" key="10">
    <source>
        <dbReference type="ARBA" id="ARBA00044908"/>
    </source>
</evidence>